<sequence>MRIVRWLVILALAIPAVLARSSKSIGVTGNVKCDGQPVSNAQVQLYSERDCIFFHLSVLECIKNITKWSFLQIRPSVCPGD</sequence>
<name>A0A183D797_9BILA</name>
<accession>A0A183D797</accession>
<dbReference type="EMBL" id="UYRT01008844">
    <property type="protein sequence ID" value="VDK46049.1"/>
    <property type="molecule type" value="Genomic_DNA"/>
</dbReference>
<evidence type="ECO:0000313" key="3">
    <source>
        <dbReference type="Proteomes" id="UP000271098"/>
    </source>
</evidence>
<dbReference type="Proteomes" id="UP000271098">
    <property type="component" value="Unassembled WGS sequence"/>
</dbReference>
<evidence type="ECO:0000256" key="1">
    <source>
        <dbReference type="SAM" id="SignalP"/>
    </source>
</evidence>
<keyword evidence="3" id="KW-1185">Reference proteome</keyword>
<keyword evidence="1" id="KW-0732">Signal</keyword>
<dbReference type="AlphaFoldDB" id="A0A183D797"/>
<protein>
    <submittedName>
        <fullName evidence="4">Transthyretin-like family protein</fullName>
    </submittedName>
</protein>
<evidence type="ECO:0000313" key="2">
    <source>
        <dbReference type="EMBL" id="VDK46049.1"/>
    </source>
</evidence>
<reference evidence="2 3" key="2">
    <citation type="submission" date="2018-11" db="EMBL/GenBank/DDBJ databases">
        <authorList>
            <consortium name="Pathogen Informatics"/>
        </authorList>
    </citation>
    <scope>NUCLEOTIDE SEQUENCE [LARGE SCALE GENOMIC DNA]</scope>
</reference>
<feature type="chain" id="PRO_5043138630" evidence="1">
    <location>
        <begin position="20"/>
        <end position="81"/>
    </location>
</feature>
<gene>
    <name evidence="2" type="ORF">GPUH_LOCUS4589</name>
</gene>
<feature type="signal peptide" evidence="1">
    <location>
        <begin position="1"/>
        <end position="19"/>
    </location>
</feature>
<reference evidence="4" key="1">
    <citation type="submission" date="2016-06" db="UniProtKB">
        <authorList>
            <consortium name="WormBaseParasite"/>
        </authorList>
    </citation>
    <scope>IDENTIFICATION</scope>
</reference>
<evidence type="ECO:0000313" key="4">
    <source>
        <dbReference type="WBParaSite" id="GPUH_0000459501-mRNA-1"/>
    </source>
</evidence>
<dbReference type="WBParaSite" id="GPUH_0000459501-mRNA-1">
    <property type="protein sequence ID" value="GPUH_0000459501-mRNA-1"/>
    <property type="gene ID" value="GPUH_0000459501"/>
</dbReference>
<dbReference type="OrthoDB" id="5809908at2759"/>
<proteinExistence type="predicted"/>
<organism evidence="4">
    <name type="scientific">Gongylonema pulchrum</name>
    <dbReference type="NCBI Taxonomy" id="637853"/>
    <lineage>
        <taxon>Eukaryota</taxon>
        <taxon>Metazoa</taxon>
        <taxon>Ecdysozoa</taxon>
        <taxon>Nematoda</taxon>
        <taxon>Chromadorea</taxon>
        <taxon>Rhabditida</taxon>
        <taxon>Spirurina</taxon>
        <taxon>Spiruromorpha</taxon>
        <taxon>Spiruroidea</taxon>
        <taxon>Gongylonematidae</taxon>
        <taxon>Gongylonema</taxon>
    </lineage>
</organism>